<keyword evidence="3 5" id="KW-0371">Homeobox</keyword>
<dbReference type="InterPro" id="IPR017970">
    <property type="entry name" value="Homeobox_CS"/>
</dbReference>
<evidence type="ECO:0000256" key="1">
    <source>
        <dbReference type="ARBA" id="ARBA00004123"/>
    </source>
</evidence>
<dbReference type="SUPFAM" id="SSF46689">
    <property type="entry name" value="Homeodomain-like"/>
    <property type="match status" value="1"/>
</dbReference>
<evidence type="ECO:0000259" key="8">
    <source>
        <dbReference type="PROSITE" id="PS50071"/>
    </source>
</evidence>
<dbReference type="InterPro" id="IPR009057">
    <property type="entry name" value="Homeodomain-like_sf"/>
</dbReference>
<keyword evidence="10" id="KW-1185">Reference proteome</keyword>
<protein>
    <recommendedName>
        <fullName evidence="8">Homeobox domain-containing protein</fullName>
    </recommendedName>
</protein>
<evidence type="ECO:0000256" key="5">
    <source>
        <dbReference type="PROSITE-ProRule" id="PRU00108"/>
    </source>
</evidence>
<feature type="domain" description="Homeobox" evidence="8">
    <location>
        <begin position="140"/>
        <end position="200"/>
    </location>
</feature>
<dbReference type="InterPro" id="IPR050848">
    <property type="entry name" value="Homeobox_TF"/>
</dbReference>
<keyword evidence="4 5" id="KW-0539">Nucleus</keyword>
<dbReference type="PANTHER" id="PTHR24333">
    <property type="entry name" value="HOMEO BOX HB9 LIKE A-RELATED"/>
    <property type="match status" value="1"/>
</dbReference>
<evidence type="ECO:0000256" key="4">
    <source>
        <dbReference type="ARBA" id="ARBA00023242"/>
    </source>
</evidence>
<feature type="compositionally biased region" description="Polar residues" evidence="7">
    <location>
        <begin position="108"/>
        <end position="122"/>
    </location>
</feature>
<feature type="DNA-binding region" description="Homeobox" evidence="5">
    <location>
        <begin position="142"/>
        <end position="201"/>
    </location>
</feature>
<feature type="region of interest" description="Disordered" evidence="7">
    <location>
        <begin position="107"/>
        <end position="147"/>
    </location>
</feature>
<dbReference type="EMBL" id="CAUEEQ010007777">
    <property type="protein sequence ID" value="CAJ0931563.1"/>
    <property type="molecule type" value="Genomic_DNA"/>
</dbReference>
<evidence type="ECO:0000256" key="6">
    <source>
        <dbReference type="RuleBase" id="RU000682"/>
    </source>
</evidence>
<comment type="caution">
    <text evidence="9">The sequence shown here is derived from an EMBL/GenBank/DDBJ whole genome shotgun (WGS) entry which is preliminary data.</text>
</comment>
<evidence type="ECO:0000313" key="9">
    <source>
        <dbReference type="EMBL" id="CAJ0931563.1"/>
    </source>
</evidence>
<keyword evidence="2 5" id="KW-0238">DNA-binding</keyword>
<evidence type="ECO:0000256" key="2">
    <source>
        <dbReference type="ARBA" id="ARBA00023125"/>
    </source>
</evidence>
<organism evidence="9 10">
    <name type="scientific">Ranitomeya imitator</name>
    <name type="common">mimic poison frog</name>
    <dbReference type="NCBI Taxonomy" id="111125"/>
    <lineage>
        <taxon>Eukaryota</taxon>
        <taxon>Metazoa</taxon>
        <taxon>Chordata</taxon>
        <taxon>Craniata</taxon>
        <taxon>Vertebrata</taxon>
        <taxon>Euteleostomi</taxon>
        <taxon>Amphibia</taxon>
        <taxon>Batrachia</taxon>
        <taxon>Anura</taxon>
        <taxon>Neobatrachia</taxon>
        <taxon>Hyloidea</taxon>
        <taxon>Dendrobatidae</taxon>
        <taxon>Dendrobatinae</taxon>
        <taxon>Ranitomeya</taxon>
    </lineage>
</organism>
<sequence length="295" mass="33464">MKNFSVQWLSESSVRTTTFEEATEATNSSATTTTPFVDLLRSRMDQAFPYEKEYKLSLPSEVEKTNNAGTDLNEKENPTENQIALYEAPSTLQDSHGLSIIRKDFQEVSAQRTSPTQENSPLSDLGNMKSPGSVSEEESKSTTRPRTKFTAEQLEELERSFNEHQYIGANEKKRLSKLLQLSNTQIKTWFQNRRMKFKRYSRDPRVDALLYGIGLPYFNYSDFQPPPNFALQPNPTIPLAHPTPVHPYRALPTSVVRPPFHAAPITTPNFGSFPCPPVLVHPFFNDPVSCTINPY</sequence>
<evidence type="ECO:0000313" key="10">
    <source>
        <dbReference type="Proteomes" id="UP001176940"/>
    </source>
</evidence>
<dbReference type="Gene3D" id="1.10.10.60">
    <property type="entry name" value="Homeodomain-like"/>
    <property type="match status" value="1"/>
</dbReference>
<dbReference type="PANTHER" id="PTHR24333:SF14">
    <property type="entry name" value="HOMEOBOX DOMAIN-CONTAINING PROTEIN"/>
    <property type="match status" value="1"/>
</dbReference>
<dbReference type="Proteomes" id="UP001176940">
    <property type="component" value="Unassembled WGS sequence"/>
</dbReference>
<dbReference type="PROSITE" id="PS00027">
    <property type="entry name" value="HOMEOBOX_1"/>
    <property type="match status" value="1"/>
</dbReference>
<gene>
    <name evidence="9" type="ORF">RIMI_LOCUS4745207</name>
</gene>
<dbReference type="PROSITE" id="PS50071">
    <property type="entry name" value="HOMEOBOX_2"/>
    <property type="match status" value="1"/>
</dbReference>
<reference evidence="9" key="1">
    <citation type="submission" date="2023-07" db="EMBL/GenBank/DDBJ databases">
        <authorList>
            <person name="Stuckert A."/>
        </authorList>
    </citation>
    <scope>NUCLEOTIDE SEQUENCE</scope>
</reference>
<dbReference type="InterPro" id="IPR001356">
    <property type="entry name" value="HD"/>
</dbReference>
<proteinExistence type="predicted"/>
<evidence type="ECO:0000256" key="3">
    <source>
        <dbReference type="ARBA" id="ARBA00023155"/>
    </source>
</evidence>
<dbReference type="Pfam" id="PF00046">
    <property type="entry name" value="Homeodomain"/>
    <property type="match status" value="1"/>
</dbReference>
<evidence type="ECO:0000256" key="7">
    <source>
        <dbReference type="SAM" id="MobiDB-lite"/>
    </source>
</evidence>
<comment type="subcellular location">
    <subcellularLocation>
        <location evidence="1 5 6">Nucleus</location>
    </subcellularLocation>
</comment>
<dbReference type="SMART" id="SM00389">
    <property type="entry name" value="HOX"/>
    <property type="match status" value="1"/>
</dbReference>
<accession>A0ABN9L2D9</accession>
<name>A0ABN9L2D9_9NEOB</name>
<dbReference type="CDD" id="cd00086">
    <property type="entry name" value="homeodomain"/>
    <property type="match status" value="1"/>
</dbReference>